<evidence type="ECO:0000313" key="3">
    <source>
        <dbReference type="Proteomes" id="UP000215914"/>
    </source>
</evidence>
<gene>
    <name evidence="2" type="ORF">HanXRQr2_Chr15g0705081</name>
</gene>
<reference evidence="2" key="2">
    <citation type="submission" date="2020-06" db="EMBL/GenBank/DDBJ databases">
        <title>Helianthus annuus Genome sequencing and assembly Release 2.</title>
        <authorList>
            <person name="Gouzy J."/>
            <person name="Langlade N."/>
            <person name="Munos S."/>
        </authorList>
    </citation>
    <scope>NUCLEOTIDE SEQUENCE</scope>
    <source>
        <tissue evidence="2">Leaves</tissue>
    </source>
</reference>
<keyword evidence="3" id="KW-1185">Reference proteome</keyword>
<name>A0A9K3E235_HELAN</name>
<organism evidence="2 3">
    <name type="scientific">Helianthus annuus</name>
    <name type="common">Common sunflower</name>
    <dbReference type="NCBI Taxonomy" id="4232"/>
    <lineage>
        <taxon>Eukaryota</taxon>
        <taxon>Viridiplantae</taxon>
        <taxon>Streptophyta</taxon>
        <taxon>Embryophyta</taxon>
        <taxon>Tracheophyta</taxon>
        <taxon>Spermatophyta</taxon>
        <taxon>Magnoliopsida</taxon>
        <taxon>eudicotyledons</taxon>
        <taxon>Gunneridae</taxon>
        <taxon>Pentapetalae</taxon>
        <taxon>asterids</taxon>
        <taxon>campanulids</taxon>
        <taxon>Asterales</taxon>
        <taxon>Asteraceae</taxon>
        <taxon>Asteroideae</taxon>
        <taxon>Heliantheae alliance</taxon>
        <taxon>Heliantheae</taxon>
        <taxon>Helianthus</taxon>
    </lineage>
</organism>
<comment type="caution">
    <text evidence="2">The sequence shown here is derived from an EMBL/GenBank/DDBJ whole genome shotgun (WGS) entry which is preliminary data.</text>
</comment>
<keyword evidence="1" id="KW-0472">Membrane</keyword>
<proteinExistence type="predicted"/>
<evidence type="ECO:0000313" key="2">
    <source>
        <dbReference type="EMBL" id="KAF5765556.1"/>
    </source>
</evidence>
<feature type="transmembrane region" description="Helical" evidence="1">
    <location>
        <begin position="6"/>
        <end position="27"/>
    </location>
</feature>
<keyword evidence="1" id="KW-1133">Transmembrane helix</keyword>
<accession>A0A9K3E235</accession>
<evidence type="ECO:0000256" key="1">
    <source>
        <dbReference type="SAM" id="Phobius"/>
    </source>
</evidence>
<protein>
    <submittedName>
        <fullName evidence="2">Uncharacterized protein</fullName>
    </submittedName>
</protein>
<keyword evidence="1" id="KW-0812">Transmembrane</keyword>
<dbReference type="Gramene" id="mRNA:HanXRQr2_Chr15g0705081">
    <property type="protein sequence ID" value="mRNA:HanXRQr2_Chr15g0705081"/>
    <property type="gene ID" value="HanXRQr2_Chr15g0705081"/>
</dbReference>
<reference evidence="2" key="1">
    <citation type="journal article" date="2017" name="Nature">
        <title>The sunflower genome provides insights into oil metabolism, flowering and Asterid evolution.</title>
        <authorList>
            <person name="Badouin H."/>
            <person name="Gouzy J."/>
            <person name="Grassa C.J."/>
            <person name="Murat F."/>
            <person name="Staton S.E."/>
            <person name="Cottret L."/>
            <person name="Lelandais-Briere C."/>
            <person name="Owens G.L."/>
            <person name="Carrere S."/>
            <person name="Mayjonade B."/>
            <person name="Legrand L."/>
            <person name="Gill N."/>
            <person name="Kane N.C."/>
            <person name="Bowers J.E."/>
            <person name="Hubner S."/>
            <person name="Bellec A."/>
            <person name="Berard A."/>
            <person name="Berges H."/>
            <person name="Blanchet N."/>
            <person name="Boniface M.C."/>
            <person name="Brunel D."/>
            <person name="Catrice O."/>
            <person name="Chaidir N."/>
            <person name="Claudel C."/>
            <person name="Donnadieu C."/>
            <person name="Faraut T."/>
            <person name="Fievet G."/>
            <person name="Helmstetter N."/>
            <person name="King M."/>
            <person name="Knapp S.J."/>
            <person name="Lai Z."/>
            <person name="Le Paslier M.C."/>
            <person name="Lippi Y."/>
            <person name="Lorenzon L."/>
            <person name="Mandel J.R."/>
            <person name="Marage G."/>
            <person name="Marchand G."/>
            <person name="Marquand E."/>
            <person name="Bret-Mestries E."/>
            <person name="Morien E."/>
            <person name="Nambeesan S."/>
            <person name="Nguyen T."/>
            <person name="Pegot-Espagnet P."/>
            <person name="Pouilly N."/>
            <person name="Raftis F."/>
            <person name="Sallet E."/>
            <person name="Schiex T."/>
            <person name="Thomas J."/>
            <person name="Vandecasteele C."/>
            <person name="Vares D."/>
            <person name="Vear F."/>
            <person name="Vautrin S."/>
            <person name="Crespi M."/>
            <person name="Mangin B."/>
            <person name="Burke J.M."/>
            <person name="Salse J."/>
            <person name="Munos S."/>
            <person name="Vincourt P."/>
            <person name="Rieseberg L.H."/>
            <person name="Langlade N.B."/>
        </authorList>
    </citation>
    <scope>NUCLEOTIDE SEQUENCE</scope>
    <source>
        <tissue evidence="2">Leaves</tissue>
    </source>
</reference>
<sequence length="98" mass="10811">MMEATIGAYFLPTIGLNCFEICLLALLRYDFEVVEITSRSGISVSWNLVGRSLNSEMRSSSSSCSCSSFCTKVKGGFVDFVDFDDKVDVFEFEGFSGI</sequence>
<dbReference type="AlphaFoldDB" id="A0A9K3E235"/>
<dbReference type="Proteomes" id="UP000215914">
    <property type="component" value="Unassembled WGS sequence"/>
</dbReference>
<dbReference type="EMBL" id="MNCJ02000330">
    <property type="protein sequence ID" value="KAF5765556.1"/>
    <property type="molecule type" value="Genomic_DNA"/>
</dbReference>